<protein>
    <recommendedName>
        <fullName evidence="1">Alpha/beta hydrolase domain-containing protein</fullName>
    </recommendedName>
</protein>
<dbReference type="AlphaFoldDB" id="A0A2U3NGJ3"/>
<evidence type="ECO:0000259" key="1">
    <source>
        <dbReference type="Pfam" id="PF20091"/>
    </source>
</evidence>
<name>A0A2U3NGJ3_9MYCO</name>
<dbReference type="STRING" id="1841859.GCA_900157385_04137"/>
<evidence type="ECO:0000313" key="3">
    <source>
        <dbReference type="Proteomes" id="UP000241595"/>
    </source>
</evidence>
<dbReference type="Pfam" id="PF20091">
    <property type="entry name" value="Abhydrolase_10"/>
    <property type="match status" value="1"/>
</dbReference>
<sequence length="473" mass="50762">MTAQGQAVLRKLRGPCPMPAVEFDLAAVGYGETEMILEGTADSFLQVGQRGADGKWSARVGSTARYATRVIIRHPLEAQRCSGAFIVEWLNVSSGSDVSPDWTYLHRHIMRQGHVWAGVSAQRVGVEGGGILQGDHLKQAAPERYNALSHPGDAWAFDIFSDAGRMLRSTTGYSWPTPTYMLATGHSQSAAFLSTYINAIDPTARVYDGFLIHGWGGSGPRLDGFLTGGRGTDPERARRNLVANPAAIRNDARVPVVLLQSETDTLLMPSDRVREADSSNLRVWEIAGTAHGDSYLMSGGRDDGRLSAAALADIFAATSQPTIGALTLPEREVPINGAPQHHYVAHAALECLSRWAVGGSPPPHAPRLVHPLRQDNMGIAVGGIRTPWVEVPTATMSGAEGHALGTTRPFSDEVLHRLYPGGGEEYLIAFRTSLDSTITEGFLLEEDRTEILGLAVAALPAALRMPDNAVPLT</sequence>
<dbReference type="Proteomes" id="UP000241595">
    <property type="component" value="Unassembled WGS sequence"/>
</dbReference>
<reference evidence="2 3" key="1">
    <citation type="submission" date="2017-01" db="EMBL/GenBank/DDBJ databases">
        <authorList>
            <consortium name="Urmite Genomes"/>
        </authorList>
    </citation>
    <scope>NUCLEOTIDE SEQUENCE [LARGE SCALE GENOMIC DNA]</scope>
    <source>
        <strain evidence="2 3">AB308</strain>
    </source>
</reference>
<feature type="domain" description="Alpha/beta hydrolase" evidence="1">
    <location>
        <begin position="17"/>
        <end position="452"/>
    </location>
</feature>
<gene>
    <name evidence="2" type="ORF">MTAB308_4136</name>
</gene>
<dbReference type="EMBL" id="FTRV01000015">
    <property type="protein sequence ID" value="SPM30627.1"/>
    <property type="molecule type" value="Genomic_DNA"/>
</dbReference>
<proteinExistence type="predicted"/>
<keyword evidence="3" id="KW-1185">Reference proteome</keyword>
<evidence type="ECO:0000313" key="2">
    <source>
        <dbReference type="EMBL" id="SPM30627.1"/>
    </source>
</evidence>
<dbReference type="InterPro" id="IPR045394">
    <property type="entry name" value="Abhydrolase_dom"/>
</dbReference>
<organism evidence="2 3">
    <name type="scientific">Mycobacterium terramassiliense</name>
    <dbReference type="NCBI Taxonomy" id="1841859"/>
    <lineage>
        <taxon>Bacteria</taxon>
        <taxon>Bacillati</taxon>
        <taxon>Actinomycetota</taxon>
        <taxon>Actinomycetes</taxon>
        <taxon>Mycobacteriales</taxon>
        <taxon>Mycobacteriaceae</taxon>
        <taxon>Mycobacterium</taxon>
    </lineage>
</organism>
<accession>A0A2U3NGJ3</accession>